<evidence type="ECO:0000256" key="10">
    <source>
        <dbReference type="ARBA" id="ARBA00022842"/>
    </source>
</evidence>
<keyword evidence="2 12" id="KW-0808">Transferase</keyword>
<evidence type="ECO:0000313" key="15">
    <source>
        <dbReference type="Proteomes" id="UP000325755"/>
    </source>
</evidence>
<dbReference type="EC" id="3.1.3.-" evidence="12"/>
<comment type="cofactor">
    <cofactor evidence="12">
        <name>Ni(2+)</name>
        <dbReference type="ChEBI" id="CHEBI:49786"/>
    </cofactor>
    <text evidence="12">Nickel for phosphatase activity.</text>
</comment>
<dbReference type="Gene3D" id="3.30.460.10">
    <property type="entry name" value="Beta Polymerase, domain 2"/>
    <property type="match status" value="1"/>
</dbReference>
<dbReference type="EC" id="2.7.7.72" evidence="12"/>
<dbReference type="InterPro" id="IPR043519">
    <property type="entry name" value="NT_sf"/>
</dbReference>
<dbReference type="PANTHER" id="PTHR47545">
    <property type="entry name" value="MULTIFUNCTIONAL CCA PROTEIN"/>
    <property type="match status" value="1"/>
</dbReference>
<dbReference type="InterPro" id="IPR032828">
    <property type="entry name" value="PolyA_RNA-bd"/>
</dbReference>
<dbReference type="CDD" id="cd00077">
    <property type="entry name" value="HDc"/>
    <property type="match status" value="1"/>
</dbReference>
<dbReference type="SUPFAM" id="SSF81301">
    <property type="entry name" value="Nucleotidyltransferase"/>
    <property type="match status" value="1"/>
</dbReference>
<dbReference type="Pfam" id="PF01743">
    <property type="entry name" value="PolyA_pol"/>
    <property type="match status" value="1"/>
</dbReference>
<dbReference type="Pfam" id="PF01966">
    <property type="entry name" value="HD"/>
    <property type="match status" value="1"/>
</dbReference>
<dbReference type="KEGG" id="mmob:F6R98_01320"/>
<sequence>MNAQTSFLTYLVGGAVRDAVLGLAVSERDWVVVGATPDDLLAQGYRPVGRDFPVFLHPVSGDEYALARTERKTAPGYRGFTVHAEPEVTLEQDLLRRDLTINAMAQDADGNIIDPYGGRRDLADRVLRHVSPAFSEDPVRVLRVARFAARFAHLGFAVAEDTRDLIKEMAASGELSALVAERVWAELVKALSEKTPSVFFSVLRDCGALVHLFPELDRLFGIPQPEIYHPEVDTGIHTLMVLQQAANLTPDTRVRFAALTHDLGKGLTPEAQWPGHRGHEQRGLDVLDSLCERLKAPAEYRSLARRVMIDHGNCHRARELRSATLVDLLQRLDVFRQPENLDRVLLACEADAKGRAGHEDTHYPQADWLRMVYRSILSVSAKDLAECGYAGEKLGQELRRLRIQAVDELKHRSGVPMDSA</sequence>
<evidence type="ECO:0000256" key="11">
    <source>
        <dbReference type="ARBA" id="ARBA00022884"/>
    </source>
</evidence>
<feature type="binding site" evidence="12">
    <location>
        <position position="17"/>
    </location>
    <ligand>
        <name>ATP</name>
        <dbReference type="ChEBI" id="CHEBI:30616"/>
    </ligand>
</feature>
<evidence type="ECO:0000256" key="6">
    <source>
        <dbReference type="ARBA" id="ARBA00022741"/>
    </source>
</evidence>
<dbReference type="PROSITE" id="PS51831">
    <property type="entry name" value="HD"/>
    <property type="match status" value="1"/>
</dbReference>
<comment type="subunit">
    <text evidence="12">Monomer. Can also form homodimers and oligomers.</text>
</comment>
<feature type="binding site" evidence="12">
    <location>
        <position position="17"/>
    </location>
    <ligand>
        <name>CTP</name>
        <dbReference type="ChEBI" id="CHEBI:37563"/>
    </ligand>
</feature>
<evidence type="ECO:0000256" key="5">
    <source>
        <dbReference type="ARBA" id="ARBA00022723"/>
    </source>
</evidence>
<evidence type="ECO:0000256" key="12">
    <source>
        <dbReference type="HAMAP-Rule" id="MF_01261"/>
    </source>
</evidence>
<dbReference type="InterPro" id="IPR002646">
    <property type="entry name" value="PolA_pol_head_dom"/>
</dbReference>
<feature type="binding site" evidence="12">
    <location>
        <position position="146"/>
    </location>
    <ligand>
        <name>CTP</name>
        <dbReference type="ChEBI" id="CHEBI:37563"/>
    </ligand>
</feature>
<dbReference type="PANTHER" id="PTHR47545:SF1">
    <property type="entry name" value="MULTIFUNCTIONAL CCA PROTEIN"/>
    <property type="match status" value="1"/>
</dbReference>
<comment type="catalytic activity">
    <reaction evidence="12">
        <text>a tRNA precursor + 2 CTP + ATP = a tRNA with a 3' CCA end + 3 diphosphate</text>
        <dbReference type="Rhea" id="RHEA:14433"/>
        <dbReference type="Rhea" id="RHEA-COMP:10465"/>
        <dbReference type="Rhea" id="RHEA-COMP:10468"/>
        <dbReference type="ChEBI" id="CHEBI:30616"/>
        <dbReference type="ChEBI" id="CHEBI:33019"/>
        <dbReference type="ChEBI" id="CHEBI:37563"/>
        <dbReference type="ChEBI" id="CHEBI:74896"/>
        <dbReference type="ChEBI" id="CHEBI:83071"/>
        <dbReference type="EC" id="2.7.7.72"/>
    </reaction>
</comment>
<dbReference type="GO" id="GO:0042245">
    <property type="term" value="P:RNA repair"/>
    <property type="evidence" value="ECO:0007669"/>
    <property type="project" value="UniProtKB-KW"/>
</dbReference>
<evidence type="ECO:0000256" key="4">
    <source>
        <dbReference type="ARBA" id="ARBA00022695"/>
    </source>
</evidence>
<dbReference type="RefSeq" id="WP_153247408.1">
    <property type="nucleotide sequence ID" value="NZ_CP044205.1"/>
</dbReference>
<dbReference type="InParanoid" id="A0A5Q0BH24"/>
<keyword evidence="3 12" id="KW-0819">tRNA processing</keyword>
<name>A0A5Q0BH24_9GAMM</name>
<dbReference type="GO" id="GO:0000287">
    <property type="term" value="F:magnesium ion binding"/>
    <property type="evidence" value="ECO:0007669"/>
    <property type="project" value="UniProtKB-UniRule"/>
</dbReference>
<dbReference type="Pfam" id="PF12627">
    <property type="entry name" value="PolyA_pol_RNAbd"/>
    <property type="match status" value="1"/>
</dbReference>
<dbReference type="NCBIfam" id="NF008137">
    <property type="entry name" value="PRK10885.1"/>
    <property type="match status" value="1"/>
</dbReference>
<comment type="domain">
    <text evidence="12">Comprises two domains: an N-terminal domain containing the nucleotidyltransferase activity and a C-terminal HD domain associated with both phosphodiesterase and phosphatase activities.</text>
</comment>
<dbReference type="GO" id="GO:0005524">
    <property type="term" value="F:ATP binding"/>
    <property type="evidence" value="ECO:0007669"/>
    <property type="project" value="UniProtKB-UniRule"/>
</dbReference>
<keyword evidence="4 12" id="KW-0548">Nucleotidyltransferase</keyword>
<dbReference type="EC" id="3.1.4.-" evidence="12"/>
<dbReference type="CDD" id="cd05398">
    <property type="entry name" value="NT_ClassII-CCAase"/>
    <property type="match status" value="1"/>
</dbReference>
<dbReference type="FunCoup" id="A0A5Q0BH24">
    <property type="interactions" value="255"/>
</dbReference>
<gene>
    <name evidence="12" type="primary">cca</name>
    <name evidence="14" type="ORF">F6R98_01320</name>
</gene>
<evidence type="ECO:0000256" key="9">
    <source>
        <dbReference type="ARBA" id="ARBA00022840"/>
    </source>
</evidence>
<dbReference type="Gene3D" id="1.10.3090.10">
    <property type="entry name" value="cca-adding enzyme, domain 2"/>
    <property type="match status" value="1"/>
</dbReference>
<dbReference type="InterPro" id="IPR006674">
    <property type="entry name" value="HD_domain"/>
</dbReference>
<feature type="binding site" evidence="12">
    <location>
        <position position="146"/>
    </location>
    <ligand>
        <name>ATP</name>
        <dbReference type="ChEBI" id="CHEBI:30616"/>
    </ligand>
</feature>
<dbReference type="OrthoDB" id="9805698at2"/>
<feature type="domain" description="HD" evidence="13">
    <location>
        <begin position="234"/>
        <end position="335"/>
    </location>
</feature>
<keyword evidence="9 12" id="KW-0067">ATP-binding</keyword>
<evidence type="ECO:0000256" key="2">
    <source>
        <dbReference type="ARBA" id="ARBA00022679"/>
    </source>
</evidence>
<dbReference type="GO" id="GO:0004810">
    <property type="term" value="F:CCA tRNA nucleotidyltransferase activity"/>
    <property type="evidence" value="ECO:0007669"/>
    <property type="project" value="UniProtKB-UniRule"/>
</dbReference>
<dbReference type="GO" id="GO:0000049">
    <property type="term" value="F:tRNA binding"/>
    <property type="evidence" value="ECO:0007669"/>
    <property type="project" value="UniProtKB-UniRule"/>
</dbReference>
<dbReference type="PIRSF" id="PIRSF000813">
    <property type="entry name" value="CCA_bact"/>
    <property type="match status" value="1"/>
</dbReference>
<dbReference type="Proteomes" id="UP000325755">
    <property type="component" value="Chromosome"/>
</dbReference>
<dbReference type="EMBL" id="CP044205">
    <property type="protein sequence ID" value="QFY41428.1"/>
    <property type="molecule type" value="Genomic_DNA"/>
</dbReference>
<keyword evidence="10 12" id="KW-0460">Magnesium</keyword>
<keyword evidence="6 12" id="KW-0547">Nucleotide-binding</keyword>
<feature type="binding site" evidence="12">
    <location>
        <position position="97"/>
    </location>
    <ligand>
        <name>CTP</name>
        <dbReference type="ChEBI" id="CHEBI:37563"/>
    </ligand>
</feature>
<evidence type="ECO:0000256" key="3">
    <source>
        <dbReference type="ARBA" id="ARBA00022694"/>
    </source>
</evidence>
<dbReference type="SUPFAM" id="SSF81891">
    <property type="entry name" value="Poly A polymerase C-terminal region-like"/>
    <property type="match status" value="1"/>
</dbReference>
<organism evidence="14 15">
    <name type="scientific">Candidatus Methylospira mobilis</name>
    <dbReference type="NCBI Taxonomy" id="1808979"/>
    <lineage>
        <taxon>Bacteria</taxon>
        <taxon>Pseudomonadati</taxon>
        <taxon>Pseudomonadota</taxon>
        <taxon>Gammaproteobacteria</taxon>
        <taxon>Methylococcales</taxon>
        <taxon>Methylococcaceae</taxon>
        <taxon>Candidatus Methylospira</taxon>
    </lineage>
</organism>
<keyword evidence="7 12" id="KW-0692">RNA repair</keyword>
<feature type="binding site" evidence="12">
    <location>
        <position position="143"/>
    </location>
    <ligand>
        <name>CTP</name>
        <dbReference type="ChEBI" id="CHEBI:37563"/>
    </ligand>
</feature>
<evidence type="ECO:0000256" key="7">
    <source>
        <dbReference type="ARBA" id="ARBA00022800"/>
    </source>
</evidence>
<comment type="function">
    <text evidence="12">Catalyzes the addition and repair of the essential 3'-terminal CCA sequence in tRNAs without using a nucleic acid template. Adds these three nucleotides in the order of C, C, and A to the tRNA nucleotide-73, using CTP and ATP as substrates and producing inorganic pyrophosphate. tRNA 3'-terminal CCA addition is required both for tRNA processing and repair. Also involved in tRNA surveillance by mediating tandem CCA addition to generate a CCACCA at the 3' terminus of unstable tRNAs. While stable tRNAs receive only 3'-terminal CCA, unstable tRNAs are marked with CCACCA and rapidly degraded.</text>
</comment>
<keyword evidence="8 12" id="KW-0378">Hydrolase</keyword>
<dbReference type="GO" id="GO:0004112">
    <property type="term" value="F:cyclic-nucleotide phosphodiesterase activity"/>
    <property type="evidence" value="ECO:0007669"/>
    <property type="project" value="UniProtKB-UniRule"/>
</dbReference>
<keyword evidence="15" id="KW-1185">Reference proteome</keyword>
<dbReference type="AlphaFoldDB" id="A0A5Q0BH24"/>
<feature type="binding site" evidence="12">
    <location>
        <position position="27"/>
    </location>
    <ligand>
        <name>Mg(2+)</name>
        <dbReference type="ChEBI" id="CHEBI:18420"/>
    </ligand>
</feature>
<reference evidence="14 15" key="1">
    <citation type="submission" date="2019-09" db="EMBL/GenBank/DDBJ databases">
        <title>Ecophysiology of the spiral-shaped methanotroph Methylospira mobilis as revealed by the complete genome sequence.</title>
        <authorList>
            <person name="Oshkin I.Y."/>
            <person name="Dedysh S.N."/>
            <person name="Miroshnikov K."/>
            <person name="Danilova O.V."/>
            <person name="Hakobyan A."/>
            <person name="Liesack W."/>
        </authorList>
    </citation>
    <scope>NUCLEOTIDE SEQUENCE [LARGE SCALE GENOMIC DNA]</scope>
    <source>
        <strain evidence="14 15">Shm1</strain>
    </source>
</reference>
<dbReference type="InterPro" id="IPR012006">
    <property type="entry name" value="CCA_bact"/>
</dbReference>
<keyword evidence="12" id="KW-0511">Multifunctional enzyme</keyword>
<feature type="binding site" evidence="12">
    <location>
        <position position="143"/>
    </location>
    <ligand>
        <name>ATP</name>
        <dbReference type="ChEBI" id="CHEBI:30616"/>
    </ligand>
</feature>
<comment type="cofactor">
    <cofactor evidence="12">
        <name>Mg(2+)</name>
        <dbReference type="ChEBI" id="CHEBI:18420"/>
    </cofactor>
    <text evidence="12">Magnesium is required for nucleotidyltransferase activity.</text>
</comment>
<keyword evidence="11 12" id="KW-0694">RNA-binding</keyword>
<dbReference type="GO" id="GO:0016791">
    <property type="term" value="F:phosphatase activity"/>
    <property type="evidence" value="ECO:0007669"/>
    <property type="project" value="UniProtKB-UniRule"/>
</dbReference>
<comment type="similarity">
    <text evidence="12">Belongs to the tRNA nucleotidyltransferase/poly(A) polymerase family. Bacterial CCA-adding enzyme type 1 subfamily.</text>
</comment>
<feature type="binding site" evidence="12">
    <location>
        <position position="14"/>
    </location>
    <ligand>
        <name>ATP</name>
        <dbReference type="ChEBI" id="CHEBI:30616"/>
    </ligand>
</feature>
<feature type="binding site" evidence="12">
    <location>
        <position position="97"/>
    </location>
    <ligand>
        <name>ATP</name>
        <dbReference type="ChEBI" id="CHEBI:30616"/>
    </ligand>
</feature>
<comment type="catalytic activity">
    <reaction evidence="12">
        <text>a tRNA with a 3' CCA end + 2 CTP + ATP = a tRNA with a 3' CCACCA end + 3 diphosphate</text>
        <dbReference type="Rhea" id="RHEA:76235"/>
        <dbReference type="Rhea" id="RHEA-COMP:10468"/>
        <dbReference type="Rhea" id="RHEA-COMP:18655"/>
        <dbReference type="ChEBI" id="CHEBI:30616"/>
        <dbReference type="ChEBI" id="CHEBI:33019"/>
        <dbReference type="ChEBI" id="CHEBI:37563"/>
        <dbReference type="ChEBI" id="CHEBI:83071"/>
        <dbReference type="ChEBI" id="CHEBI:195187"/>
    </reaction>
</comment>
<dbReference type="GO" id="GO:0160016">
    <property type="term" value="F:CCACCA tRNA nucleotidyltransferase activity"/>
    <property type="evidence" value="ECO:0007669"/>
    <property type="project" value="RHEA"/>
</dbReference>
<evidence type="ECO:0000256" key="1">
    <source>
        <dbReference type="ARBA" id="ARBA00022596"/>
    </source>
</evidence>
<evidence type="ECO:0000313" key="14">
    <source>
        <dbReference type="EMBL" id="QFY41428.1"/>
    </source>
</evidence>
<keyword evidence="1 12" id="KW-0533">Nickel</keyword>
<feature type="binding site" evidence="12">
    <location>
        <position position="29"/>
    </location>
    <ligand>
        <name>Mg(2+)</name>
        <dbReference type="ChEBI" id="CHEBI:18420"/>
    </ligand>
</feature>
<dbReference type="HAMAP" id="MF_01262">
    <property type="entry name" value="CCA_bact_type2"/>
    <property type="match status" value="1"/>
</dbReference>
<protein>
    <recommendedName>
        <fullName evidence="12">Multifunctional CCA protein</fullName>
    </recommendedName>
    <domain>
        <recommendedName>
            <fullName evidence="12">CCA-adding enzyme</fullName>
            <ecNumber evidence="12">2.7.7.72</ecNumber>
        </recommendedName>
        <alternativeName>
            <fullName evidence="12">CCA tRNA nucleotidyltransferase</fullName>
        </alternativeName>
        <alternativeName>
            <fullName evidence="12">tRNA CCA-pyrophosphorylase</fullName>
        </alternativeName>
        <alternativeName>
            <fullName evidence="12">tRNA adenylyl-/cytidylyl-transferase</fullName>
        </alternativeName>
        <alternativeName>
            <fullName evidence="12">tRNA nucleotidyltransferase</fullName>
        </alternativeName>
        <alternativeName>
            <fullName evidence="12">tRNA-NT</fullName>
        </alternativeName>
    </domain>
    <domain>
        <recommendedName>
            <fullName evidence="12">2'-nucleotidase</fullName>
            <ecNumber evidence="12">3.1.3.-</ecNumber>
        </recommendedName>
    </domain>
    <domain>
        <recommendedName>
            <fullName evidence="12">2',3'-cyclic phosphodiesterase</fullName>
            <ecNumber evidence="12">3.1.4.-</ecNumber>
        </recommendedName>
    </domain>
    <domain>
        <recommendedName>
            <fullName evidence="12">Phosphatase</fullName>
        </recommendedName>
    </domain>
</protein>
<dbReference type="GO" id="GO:0001680">
    <property type="term" value="P:tRNA 3'-terminal CCA addition"/>
    <property type="evidence" value="ECO:0007669"/>
    <property type="project" value="UniProtKB-UniRule"/>
</dbReference>
<evidence type="ECO:0000259" key="13">
    <source>
        <dbReference type="PROSITE" id="PS51831"/>
    </source>
</evidence>
<feature type="binding site" evidence="12">
    <location>
        <position position="14"/>
    </location>
    <ligand>
        <name>CTP</name>
        <dbReference type="ChEBI" id="CHEBI:37563"/>
    </ligand>
</feature>
<accession>A0A5Q0BH24</accession>
<proteinExistence type="inferred from homology"/>
<evidence type="ECO:0000256" key="8">
    <source>
        <dbReference type="ARBA" id="ARBA00022801"/>
    </source>
</evidence>
<keyword evidence="5 12" id="KW-0479">Metal-binding</keyword>
<dbReference type="InterPro" id="IPR050124">
    <property type="entry name" value="tRNA_CCA-adding_enzyme"/>
</dbReference>
<dbReference type="HAMAP" id="MF_01261">
    <property type="entry name" value="CCA_bact_type1"/>
    <property type="match status" value="1"/>
</dbReference>
<dbReference type="InterPro" id="IPR003607">
    <property type="entry name" value="HD/PDEase_dom"/>
</dbReference>
<dbReference type="SMART" id="SM00471">
    <property type="entry name" value="HDc"/>
    <property type="match status" value="1"/>
</dbReference>
<comment type="miscellaneous">
    <text evidence="12">A single active site specifically recognizes both ATP and CTP and is responsible for their addition.</text>
</comment>